<feature type="transmembrane region" description="Helical" evidence="8">
    <location>
        <begin position="151"/>
        <end position="169"/>
    </location>
</feature>
<accession>A0AAQ3PR88</accession>
<gene>
    <name evidence="9" type="ORF">U9M48_005971</name>
</gene>
<comment type="pathway">
    <text evidence="2">Glycolipid biosynthesis; glycosylphosphatidylinositol-anchor biosynthesis.</text>
</comment>
<keyword evidence="6 8" id="KW-1133">Transmembrane helix</keyword>
<feature type="transmembrane region" description="Helical" evidence="8">
    <location>
        <begin position="41"/>
        <end position="62"/>
    </location>
</feature>
<evidence type="ECO:0000256" key="4">
    <source>
        <dbReference type="ARBA" id="ARBA00022692"/>
    </source>
</evidence>
<protein>
    <recommendedName>
        <fullName evidence="11">Phosphatidylinositol-glycan biosynthesis class F protein</fullName>
    </recommendedName>
</protein>
<dbReference type="GO" id="GO:0006506">
    <property type="term" value="P:GPI anchor biosynthetic process"/>
    <property type="evidence" value="ECO:0007669"/>
    <property type="project" value="UniProtKB-KW"/>
</dbReference>
<sequence length="390" mass="42010">MSVGVTQISASTAAAAHALCFAGLAAGHALAGRGALISNPALALRLLVVCEAPVVIVVFSYLRRDPKSCSFFKAAVRGLIGLPIGALLNAFGAIVLGAPVGIKYWMVTIYWSLLMSLFTFVPAACVFGASKIDWQNVLSHSIYFTPTEVDNYMISAPCHGAVLGAWLGAWPMPLDWERPWQEWPICVTYGAIAGRLVGMAVSLVLIAVHKRSRNEKTQYMLNKVHFNHRMLNEKSASAISISTALDGATLLPSGSSLCIRCWSATGYMSPSSCSRPGDDGALWGSSDLPLYLCSRCTGELPRLGDVARLWLGVVSVLIKPSKADVSRCFTFSLAALRHFITAFAVCSSKMVFFMCEPICAHEIEFGCDPMLLNLFHSQKELCGGSTSTDR</sequence>
<dbReference type="GO" id="GO:0005789">
    <property type="term" value="C:endoplasmic reticulum membrane"/>
    <property type="evidence" value="ECO:0007669"/>
    <property type="project" value="UniProtKB-SubCell"/>
</dbReference>
<keyword evidence="10" id="KW-1185">Reference proteome</keyword>
<evidence type="ECO:0000256" key="6">
    <source>
        <dbReference type="ARBA" id="ARBA00022989"/>
    </source>
</evidence>
<evidence type="ECO:0000256" key="2">
    <source>
        <dbReference type="ARBA" id="ARBA00004687"/>
    </source>
</evidence>
<keyword evidence="3" id="KW-0337">GPI-anchor biosynthesis</keyword>
<evidence type="ECO:0000256" key="3">
    <source>
        <dbReference type="ARBA" id="ARBA00022502"/>
    </source>
</evidence>
<evidence type="ECO:0000256" key="8">
    <source>
        <dbReference type="SAM" id="Phobius"/>
    </source>
</evidence>
<evidence type="ECO:0000256" key="7">
    <source>
        <dbReference type="ARBA" id="ARBA00023136"/>
    </source>
</evidence>
<evidence type="ECO:0000256" key="5">
    <source>
        <dbReference type="ARBA" id="ARBA00022824"/>
    </source>
</evidence>
<feature type="transmembrane region" description="Helical" evidence="8">
    <location>
        <begin position="74"/>
        <end position="97"/>
    </location>
</feature>
<keyword evidence="4 8" id="KW-0812">Transmembrane</keyword>
<evidence type="ECO:0008006" key="11">
    <source>
        <dbReference type="Google" id="ProtNLM"/>
    </source>
</evidence>
<dbReference type="InterPro" id="IPR009580">
    <property type="entry name" value="GPI_biosynthesis_protein_Pig-F"/>
</dbReference>
<keyword evidence="5" id="KW-0256">Endoplasmic reticulum</keyword>
<dbReference type="AlphaFoldDB" id="A0AAQ3PR88"/>
<feature type="transmembrane region" description="Helical" evidence="8">
    <location>
        <begin position="109"/>
        <end position="130"/>
    </location>
</feature>
<evidence type="ECO:0000256" key="1">
    <source>
        <dbReference type="ARBA" id="ARBA00004477"/>
    </source>
</evidence>
<dbReference type="EMBL" id="CP144746">
    <property type="protein sequence ID" value="WVZ55295.1"/>
    <property type="molecule type" value="Genomic_DNA"/>
</dbReference>
<keyword evidence="7 8" id="KW-0472">Membrane</keyword>
<feature type="transmembrane region" description="Helical" evidence="8">
    <location>
        <begin position="189"/>
        <end position="208"/>
    </location>
</feature>
<dbReference type="Proteomes" id="UP001341281">
    <property type="component" value="Chromosome 02"/>
</dbReference>
<evidence type="ECO:0000313" key="10">
    <source>
        <dbReference type="Proteomes" id="UP001341281"/>
    </source>
</evidence>
<name>A0AAQ3PR88_PASNO</name>
<proteinExistence type="predicted"/>
<comment type="subcellular location">
    <subcellularLocation>
        <location evidence="1">Endoplasmic reticulum membrane</location>
        <topology evidence="1">Multi-pass membrane protein</topology>
    </subcellularLocation>
</comment>
<organism evidence="9 10">
    <name type="scientific">Paspalum notatum var. saurae</name>
    <dbReference type="NCBI Taxonomy" id="547442"/>
    <lineage>
        <taxon>Eukaryota</taxon>
        <taxon>Viridiplantae</taxon>
        <taxon>Streptophyta</taxon>
        <taxon>Embryophyta</taxon>
        <taxon>Tracheophyta</taxon>
        <taxon>Spermatophyta</taxon>
        <taxon>Magnoliopsida</taxon>
        <taxon>Liliopsida</taxon>
        <taxon>Poales</taxon>
        <taxon>Poaceae</taxon>
        <taxon>PACMAD clade</taxon>
        <taxon>Panicoideae</taxon>
        <taxon>Andropogonodae</taxon>
        <taxon>Paspaleae</taxon>
        <taxon>Paspalinae</taxon>
        <taxon>Paspalum</taxon>
    </lineage>
</organism>
<dbReference type="Pfam" id="PF06699">
    <property type="entry name" value="PIG-F"/>
    <property type="match status" value="1"/>
</dbReference>
<reference evidence="9 10" key="1">
    <citation type="submission" date="2024-02" db="EMBL/GenBank/DDBJ databases">
        <title>High-quality chromosome-scale genome assembly of Pensacola bahiagrass (Paspalum notatum Flugge var. saurae).</title>
        <authorList>
            <person name="Vega J.M."/>
            <person name="Podio M."/>
            <person name="Orjuela J."/>
            <person name="Siena L.A."/>
            <person name="Pessino S.C."/>
            <person name="Combes M.C."/>
            <person name="Mariac C."/>
            <person name="Albertini E."/>
            <person name="Pupilli F."/>
            <person name="Ortiz J.P.A."/>
            <person name="Leblanc O."/>
        </authorList>
    </citation>
    <scope>NUCLEOTIDE SEQUENCE [LARGE SCALE GENOMIC DNA]</scope>
    <source>
        <strain evidence="9">R1</strain>
        <tissue evidence="9">Leaf</tissue>
    </source>
</reference>
<evidence type="ECO:0000313" key="9">
    <source>
        <dbReference type="EMBL" id="WVZ55295.1"/>
    </source>
</evidence>